<dbReference type="EMBL" id="SSOP01000002">
    <property type="protein sequence ID" value="KAB5596342.1"/>
    <property type="molecule type" value="Genomic_DNA"/>
</dbReference>
<protein>
    <recommendedName>
        <fullName evidence="3">GATA-type domain-containing protein</fullName>
    </recommendedName>
</protein>
<dbReference type="CDD" id="cd00202">
    <property type="entry name" value="ZnF_GATA"/>
    <property type="match status" value="1"/>
</dbReference>
<keyword evidence="1" id="KW-0862">Zinc</keyword>
<sequence>MERKRKTELRRDLHTIEALTDAKKAPDTLTKFAEPKCWVASELQYMNAYGGMGSSMSFEEHPMYDTTKVLYTEPQPLYSPGYVSEEWASSESPAYVPDVYRSEWSDVGPVSLPPYSPPYPPMYDHVKSEVVVPTQAPFPAPHVVHVVFTDDAASKETQYLRRRCHNCQQVEPPSWRRSHLVPGKIVCNRCGLYERTHLRPVGYSLIIPFIPAHCSQRPHRFDEVRAGKARKPKQGSRQPSPVTQFTVKQEVVSDDLGARRGEMAAPTRRSLTPTGSADWDDHYTSLAAGTGSRLDQHAQRASHYADPALAARFRAGRKSATAPYDVARPLDPDPFPRRHTLPSDAPDIPGWSSPFIPPSIAY</sequence>
<keyword evidence="1" id="KW-0479">Metal-binding</keyword>
<evidence type="ECO:0000313" key="5">
    <source>
        <dbReference type="Proteomes" id="UP000383932"/>
    </source>
</evidence>
<evidence type="ECO:0000259" key="3">
    <source>
        <dbReference type="PROSITE" id="PS50114"/>
    </source>
</evidence>
<organism evidence="4 5">
    <name type="scientific">Ceratobasidium theobromae</name>
    <dbReference type="NCBI Taxonomy" id="1582974"/>
    <lineage>
        <taxon>Eukaryota</taxon>
        <taxon>Fungi</taxon>
        <taxon>Dikarya</taxon>
        <taxon>Basidiomycota</taxon>
        <taxon>Agaricomycotina</taxon>
        <taxon>Agaricomycetes</taxon>
        <taxon>Cantharellales</taxon>
        <taxon>Ceratobasidiaceae</taxon>
        <taxon>Ceratobasidium</taxon>
    </lineage>
</organism>
<dbReference type="PROSITE" id="PS50114">
    <property type="entry name" value="GATA_ZN_FINGER_2"/>
    <property type="match status" value="1"/>
</dbReference>
<feature type="compositionally biased region" description="Polar residues" evidence="2">
    <location>
        <begin position="235"/>
        <end position="247"/>
    </location>
</feature>
<dbReference type="InterPro" id="IPR013088">
    <property type="entry name" value="Znf_NHR/GATA"/>
</dbReference>
<feature type="region of interest" description="Disordered" evidence="2">
    <location>
        <begin position="318"/>
        <end position="362"/>
    </location>
</feature>
<reference evidence="4 5" key="1">
    <citation type="journal article" date="2019" name="Fungal Biol. Biotechnol.">
        <title>Draft genome sequence of fastidious pathogen Ceratobasidium theobromae, which causes vascular-streak dieback in Theobroma cacao.</title>
        <authorList>
            <person name="Ali S.S."/>
            <person name="Asman A."/>
            <person name="Shao J."/>
            <person name="Firmansyah A.P."/>
            <person name="Susilo A.W."/>
            <person name="Rosmana A."/>
            <person name="McMahon P."/>
            <person name="Junaid M."/>
            <person name="Guest D."/>
            <person name="Kheng T.Y."/>
            <person name="Meinhardt L.W."/>
            <person name="Bailey B.A."/>
        </authorList>
    </citation>
    <scope>NUCLEOTIDE SEQUENCE [LARGE SCALE GENOMIC DNA]</scope>
    <source>
        <strain evidence="4 5">CT2</strain>
    </source>
</reference>
<keyword evidence="5" id="KW-1185">Reference proteome</keyword>
<name>A0A5N5QX73_9AGAM</name>
<dbReference type="AlphaFoldDB" id="A0A5N5QX73"/>
<accession>A0A5N5QX73</accession>
<dbReference type="SMART" id="SM00401">
    <property type="entry name" value="ZnF_GATA"/>
    <property type="match status" value="1"/>
</dbReference>
<dbReference type="SUPFAM" id="SSF57716">
    <property type="entry name" value="Glucocorticoid receptor-like (DNA-binding domain)"/>
    <property type="match status" value="1"/>
</dbReference>
<dbReference type="GO" id="GO:0043565">
    <property type="term" value="F:sequence-specific DNA binding"/>
    <property type="evidence" value="ECO:0007669"/>
    <property type="project" value="InterPro"/>
</dbReference>
<evidence type="ECO:0000256" key="1">
    <source>
        <dbReference type="PROSITE-ProRule" id="PRU00094"/>
    </source>
</evidence>
<dbReference type="GO" id="GO:0006355">
    <property type="term" value="P:regulation of DNA-templated transcription"/>
    <property type="evidence" value="ECO:0007669"/>
    <property type="project" value="InterPro"/>
</dbReference>
<dbReference type="Pfam" id="PF00320">
    <property type="entry name" value="GATA"/>
    <property type="match status" value="1"/>
</dbReference>
<feature type="region of interest" description="Disordered" evidence="2">
    <location>
        <begin position="224"/>
        <end position="283"/>
    </location>
</feature>
<keyword evidence="1" id="KW-0863">Zinc-finger</keyword>
<dbReference type="Gene3D" id="3.30.50.10">
    <property type="entry name" value="Erythroid Transcription Factor GATA-1, subunit A"/>
    <property type="match status" value="1"/>
</dbReference>
<dbReference type="OrthoDB" id="515401at2759"/>
<dbReference type="InterPro" id="IPR000679">
    <property type="entry name" value="Znf_GATA"/>
</dbReference>
<proteinExistence type="predicted"/>
<evidence type="ECO:0000256" key="2">
    <source>
        <dbReference type="SAM" id="MobiDB-lite"/>
    </source>
</evidence>
<feature type="domain" description="GATA-type" evidence="3">
    <location>
        <begin position="162"/>
        <end position="197"/>
    </location>
</feature>
<gene>
    <name evidence="4" type="ORF">CTheo_327</name>
</gene>
<comment type="caution">
    <text evidence="4">The sequence shown here is derived from an EMBL/GenBank/DDBJ whole genome shotgun (WGS) entry which is preliminary data.</text>
</comment>
<evidence type="ECO:0000313" key="4">
    <source>
        <dbReference type="EMBL" id="KAB5596342.1"/>
    </source>
</evidence>
<dbReference type="Proteomes" id="UP000383932">
    <property type="component" value="Unassembled WGS sequence"/>
</dbReference>
<dbReference type="GO" id="GO:0008270">
    <property type="term" value="F:zinc ion binding"/>
    <property type="evidence" value="ECO:0007669"/>
    <property type="project" value="UniProtKB-KW"/>
</dbReference>